<keyword evidence="3" id="KW-0496">Mitochondrion</keyword>
<comment type="subcellular location">
    <subcellularLocation>
        <location evidence="1">Mitochondrion</location>
    </subcellularLocation>
</comment>
<dbReference type="PANTHER" id="PTHR13014:SF3">
    <property type="entry name" value="LARGE RIBOSOMAL SUBUNIT PROTEIN ML65"/>
    <property type="match status" value="1"/>
</dbReference>
<evidence type="ECO:0000256" key="3">
    <source>
        <dbReference type="ARBA" id="ARBA00023128"/>
    </source>
</evidence>
<dbReference type="EMBL" id="JAAWVO010003019">
    <property type="protein sequence ID" value="MBN3311889.1"/>
    <property type="molecule type" value="Genomic_DNA"/>
</dbReference>
<proteinExistence type="predicted"/>
<evidence type="ECO:0000313" key="5">
    <source>
        <dbReference type="EMBL" id="MBN3311889.1"/>
    </source>
</evidence>
<evidence type="ECO:0000313" key="6">
    <source>
        <dbReference type="Proteomes" id="UP000736164"/>
    </source>
</evidence>
<dbReference type="InterPro" id="IPR010793">
    <property type="entry name" value="Ribosomal_mL37/mL65"/>
</dbReference>
<dbReference type="GO" id="GO:0005762">
    <property type="term" value="C:mitochondrial large ribosomal subunit"/>
    <property type="evidence" value="ECO:0007669"/>
    <property type="project" value="TreeGrafter"/>
</dbReference>
<evidence type="ECO:0000256" key="2">
    <source>
        <dbReference type="ARBA" id="ARBA00022980"/>
    </source>
</evidence>
<dbReference type="GO" id="GO:0006412">
    <property type="term" value="P:translation"/>
    <property type="evidence" value="ECO:0007669"/>
    <property type="project" value="InterPro"/>
</dbReference>
<sequence length="504" mass="58096">MAASSRLSLQLFALKRGLILNFRRVLHTEPSVREPAYPPIIPSRTAKSKSAKKLREEEFINQVRSAATVQEKLRLLTKFQRKKYVLYPQTFALNADRWYQHFTKTAYLPGLPKTFSVESGSKLKEADVIDSDVFSELRSLVCNAILQENFYLKKRRPFLQREQEHFVAPFLSNMVSAVTNTLAKHNPLLKVSSLDFGPQVNFYWMRGETTVPRGHRRGRVDPVRFQIDDQPHSQLRVPQQLPEVLGCFFCSRFVLCTNAWYWDLNYEKIGLAKQYRCLSLDFQTAELKMAKSLLSAIYTFKSRDHWFKSWMYYLTVTTLAKEVVYSFLVNVLSQGLLCATEKLTKYFVMHTFLHIPGSKVADPCCYGHTQFHLVGDRLRRDKLAKANLADQVEVGLRANAIASLFAWTGAQAMYQGFWSHEDVTRPFVSQAVITDGLHFSFFCYQLNTLGLTVQTDSNNPRKNVCWGTESMRLYEGVKDGDVIGWNDSVLKLLVQFLMNRPHTM</sequence>
<keyword evidence="6" id="KW-1185">Reference proteome</keyword>
<organism evidence="5 6">
    <name type="scientific">Atractosteus spatula</name>
    <name type="common">Alligator gar</name>
    <name type="synonym">Lepisosteus spatula</name>
    <dbReference type="NCBI Taxonomy" id="7917"/>
    <lineage>
        <taxon>Eukaryota</taxon>
        <taxon>Metazoa</taxon>
        <taxon>Chordata</taxon>
        <taxon>Craniata</taxon>
        <taxon>Vertebrata</taxon>
        <taxon>Euteleostomi</taxon>
        <taxon>Actinopterygii</taxon>
        <taxon>Neopterygii</taxon>
        <taxon>Holostei</taxon>
        <taxon>Semionotiformes</taxon>
        <taxon>Lepisosteidae</taxon>
        <taxon>Atractosteus</taxon>
    </lineage>
</organism>
<keyword evidence="2" id="KW-0689">Ribosomal protein</keyword>
<dbReference type="AlphaFoldDB" id="A0A8J7NGE1"/>
<gene>
    <name evidence="5" type="primary">Mrps30</name>
    <name evidence="5" type="ORF">GTO95_0010466</name>
</gene>
<protein>
    <submittedName>
        <fullName evidence="5">RT30 protein</fullName>
    </submittedName>
</protein>
<dbReference type="Proteomes" id="UP000736164">
    <property type="component" value="Unassembled WGS sequence"/>
</dbReference>
<evidence type="ECO:0000256" key="1">
    <source>
        <dbReference type="ARBA" id="ARBA00004173"/>
    </source>
</evidence>
<feature type="non-terminal residue" evidence="5">
    <location>
        <position position="504"/>
    </location>
</feature>
<dbReference type="InterPro" id="IPR039982">
    <property type="entry name" value="Ribosomal_mL65"/>
</dbReference>
<accession>A0A8J7NGE1</accession>
<feature type="non-terminal residue" evidence="5">
    <location>
        <position position="1"/>
    </location>
</feature>
<reference evidence="5" key="1">
    <citation type="journal article" date="2021" name="Cell">
        <title>Tracing the genetic footprints of vertebrate landing in non-teleost ray-finned fishes.</title>
        <authorList>
            <person name="Bi X."/>
            <person name="Wang K."/>
            <person name="Yang L."/>
            <person name="Pan H."/>
            <person name="Jiang H."/>
            <person name="Wei Q."/>
            <person name="Fang M."/>
            <person name="Yu H."/>
            <person name="Zhu C."/>
            <person name="Cai Y."/>
            <person name="He Y."/>
            <person name="Gan X."/>
            <person name="Zeng H."/>
            <person name="Yu D."/>
            <person name="Zhu Y."/>
            <person name="Jiang H."/>
            <person name="Qiu Q."/>
            <person name="Yang H."/>
            <person name="Zhang Y.E."/>
            <person name="Wang W."/>
            <person name="Zhu M."/>
            <person name="He S."/>
            <person name="Zhang G."/>
        </authorList>
    </citation>
    <scope>NUCLEOTIDE SEQUENCE</scope>
    <source>
        <strain evidence="5">Allg_001</strain>
    </source>
</reference>
<dbReference type="Pfam" id="PF07147">
    <property type="entry name" value="PDCD9"/>
    <property type="match status" value="2"/>
</dbReference>
<name>A0A8J7NGE1_ATRSP</name>
<keyword evidence="4" id="KW-0687">Ribonucleoprotein</keyword>
<dbReference type="GO" id="GO:0003735">
    <property type="term" value="F:structural constituent of ribosome"/>
    <property type="evidence" value="ECO:0007669"/>
    <property type="project" value="InterPro"/>
</dbReference>
<evidence type="ECO:0000256" key="4">
    <source>
        <dbReference type="ARBA" id="ARBA00023274"/>
    </source>
</evidence>
<comment type="caution">
    <text evidence="5">The sequence shown here is derived from an EMBL/GenBank/DDBJ whole genome shotgun (WGS) entry which is preliminary data.</text>
</comment>
<dbReference type="PANTHER" id="PTHR13014">
    <property type="entry name" value="MITOCHONDRIAL 28S RIBOSOMAL PROTEIN S30/P52 PRO-APOTOTIC PROTEIN"/>
    <property type="match status" value="1"/>
</dbReference>